<dbReference type="InterPro" id="IPR035979">
    <property type="entry name" value="RBD_domain_sf"/>
</dbReference>
<feature type="region of interest" description="Disordered" evidence="3">
    <location>
        <begin position="1"/>
        <end position="96"/>
    </location>
</feature>
<evidence type="ECO:0000256" key="1">
    <source>
        <dbReference type="ARBA" id="ARBA00022884"/>
    </source>
</evidence>
<proteinExistence type="predicted"/>
<dbReference type="SMART" id="SM00360">
    <property type="entry name" value="RRM"/>
    <property type="match status" value="1"/>
</dbReference>
<feature type="compositionally biased region" description="Polar residues" evidence="3">
    <location>
        <begin position="55"/>
        <end position="77"/>
    </location>
</feature>
<keyword evidence="6" id="KW-1185">Reference proteome</keyword>
<dbReference type="EMBL" id="CAICTM010000109">
    <property type="protein sequence ID" value="CAB9501475.1"/>
    <property type="molecule type" value="Genomic_DNA"/>
</dbReference>
<organism evidence="5 6">
    <name type="scientific">Seminavis robusta</name>
    <dbReference type="NCBI Taxonomy" id="568900"/>
    <lineage>
        <taxon>Eukaryota</taxon>
        <taxon>Sar</taxon>
        <taxon>Stramenopiles</taxon>
        <taxon>Ochrophyta</taxon>
        <taxon>Bacillariophyta</taxon>
        <taxon>Bacillariophyceae</taxon>
        <taxon>Bacillariophycidae</taxon>
        <taxon>Naviculales</taxon>
        <taxon>Naviculaceae</taxon>
        <taxon>Seminavis</taxon>
    </lineage>
</organism>
<evidence type="ECO:0000256" key="3">
    <source>
        <dbReference type="SAM" id="MobiDB-lite"/>
    </source>
</evidence>
<feature type="compositionally biased region" description="Basic and acidic residues" evidence="3">
    <location>
        <begin position="189"/>
        <end position="198"/>
    </location>
</feature>
<dbReference type="InterPro" id="IPR000504">
    <property type="entry name" value="RRM_dom"/>
</dbReference>
<dbReference type="Proteomes" id="UP001153069">
    <property type="component" value="Unassembled WGS sequence"/>
</dbReference>
<evidence type="ECO:0000313" key="5">
    <source>
        <dbReference type="EMBL" id="CAB9501475.1"/>
    </source>
</evidence>
<dbReference type="GO" id="GO:0005634">
    <property type="term" value="C:nucleus"/>
    <property type="evidence" value="ECO:0007669"/>
    <property type="project" value="TreeGrafter"/>
</dbReference>
<dbReference type="InterPro" id="IPR050886">
    <property type="entry name" value="RNA-binding_reg"/>
</dbReference>
<dbReference type="Gene3D" id="3.30.70.330">
    <property type="match status" value="1"/>
</dbReference>
<dbReference type="PANTHER" id="PTHR48024:SF56">
    <property type="entry name" value="HETEROGENEOUS NUCLEAR RIBONUCLEOPROTEIN A0"/>
    <property type="match status" value="1"/>
</dbReference>
<evidence type="ECO:0000256" key="2">
    <source>
        <dbReference type="PROSITE-ProRule" id="PRU00176"/>
    </source>
</evidence>
<dbReference type="PROSITE" id="PS50102">
    <property type="entry name" value="RRM"/>
    <property type="match status" value="1"/>
</dbReference>
<feature type="domain" description="RRM" evidence="4">
    <location>
        <begin position="95"/>
        <end position="193"/>
    </location>
</feature>
<feature type="compositionally biased region" description="Low complexity" evidence="3">
    <location>
        <begin position="19"/>
        <end position="33"/>
    </location>
</feature>
<dbReference type="GO" id="GO:0003723">
    <property type="term" value="F:RNA binding"/>
    <property type="evidence" value="ECO:0007669"/>
    <property type="project" value="UniProtKB-UniRule"/>
</dbReference>
<dbReference type="InterPro" id="IPR012677">
    <property type="entry name" value="Nucleotide-bd_a/b_plait_sf"/>
</dbReference>
<evidence type="ECO:0000259" key="4">
    <source>
        <dbReference type="PROSITE" id="PS50102"/>
    </source>
</evidence>
<sequence length="398" mass="43116">MTTNSSNNPTVTIPPVQPQPQQQQSQQHLQQQPIRKTNDNSNPQQGTELGGGGATQTAPTESANPVTPMRPQNNNGTVDGRTNMMKSPPTKKDSRKLFVGGLPADVVEGEFREFFEQFGEVVDSVVMFDRETRRSRGFGFVTFRDPEVAERLLNTRQDDEATGGALAAEMANGQRVGRLVMRGKTCEVKAAEPKEASRSARRGYQNQGFGGGTPNRRYDKPFTSPGGVGGQGGAPHHVPMGAHPSVAAYHDPHYMVGHHHHYPMMAPPYYPAYHHHPGMYNGAGYHQPAPSLYAPMTAPVHDGHHPVVQQPIVPPAGVDAHLEGPAGPFVEPHQDAHHLAYGQQPHEGMMHPPYPGQQGAHMNPKFDPYYTGVPYAPPGTSSSAMHPAAPGIPPKDDK</sequence>
<dbReference type="PANTHER" id="PTHR48024">
    <property type="entry name" value="GEO13361P1-RELATED"/>
    <property type="match status" value="1"/>
</dbReference>
<evidence type="ECO:0000313" key="6">
    <source>
        <dbReference type="Proteomes" id="UP001153069"/>
    </source>
</evidence>
<name>A0A9N8H6T8_9STRA</name>
<feature type="compositionally biased region" description="Polar residues" evidence="3">
    <location>
        <begin position="1"/>
        <end position="11"/>
    </location>
</feature>
<accession>A0A9N8H6T8</accession>
<feature type="region of interest" description="Disordered" evidence="3">
    <location>
        <begin position="373"/>
        <end position="398"/>
    </location>
</feature>
<dbReference type="AlphaFoldDB" id="A0A9N8H6T8"/>
<gene>
    <name evidence="5" type="ORF">SEMRO_110_G054740.1</name>
</gene>
<dbReference type="Pfam" id="PF00076">
    <property type="entry name" value="RRM_1"/>
    <property type="match status" value="1"/>
</dbReference>
<comment type="caution">
    <text evidence="5">The sequence shown here is derived from an EMBL/GenBank/DDBJ whole genome shotgun (WGS) entry which is preliminary data.</text>
</comment>
<dbReference type="SUPFAM" id="SSF54928">
    <property type="entry name" value="RNA-binding domain, RBD"/>
    <property type="match status" value="1"/>
</dbReference>
<reference evidence="5" key="1">
    <citation type="submission" date="2020-06" db="EMBL/GenBank/DDBJ databases">
        <authorList>
            <consortium name="Plant Systems Biology data submission"/>
        </authorList>
    </citation>
    <scope>NUCLEOTIDE SEQUENCE</scope>
    <source>
        <strain evidence="5">D6</strain>
    </source>
</reference>
<keyword evidence="1 2" id="KW-0694">RNA-binding</keyword>
<feature type="region of interest" description="Disordered" evidence="3">
    <location>
        <begin position="189"/>
        <end position="244"/>
    </location>
</feature>
<protein>
    <submittedName>
        <fullName evidence="5">RNA-binding protein Musashi homolog</fullName>
    </submittedName>
</protein>
<dbReference type="OrthoDB" id="1875751at2759"/>